<feature type="transmembrane region" description="Helical" evidence="6">
    <location>
        <begin position="21"/>
        <end position="41"/>
    </location>
</feature>
<feature type="region of interest" description="Disordered" evidence="5">
    <location>
        <begin position="448"/>
        <end position="472"/>
    </location>
</feature>
<dbReference type="InterPro" id="IPR017500">
    <property type="entry name" value="Phage_infect_YhgE_N"/>
</dbReference>
<feature type="transmembrane region" description="Helical" evidence="6">
    <location>
        <begin position="594"/>
        <end position="613"/>
    </location>
</feature>
<keyword evidence="9" id="KW-1185">Reference proteome</keyword>
<dbReference type="NCBIfam" id="TIGR03061">
    <property type="entry name" value="pip_yhgE_Nterm"/>
    <property type="match status" value="1"/>
</dbReference>
<feature type="transmembrane region" description="Helical" evidence="6">
    <location>
        <begin position="492"/>
        <end position="512"/>
    </location>
</feature>
<comment type="subcellular location">
    <subcellularLocation>
        <location evidence="1">Membrane</location>
        <topology evidence="1">Multi-pass membrane protein</topology>
    </subcellularLocation>
</comment>
<feature type="domain" description="ABC-2 type transporter transmembrane" evidence="7">
    <location>
        <begin position="482"/>
        <end position="666"/>
    </location>
</feature>
<dbReference type="InterPro" id="IPR023908">
    <property type="entry name" value="xxxLxxG_rpt"/>
</dbReference>
<evidence type="ECO:0000256" key="4">
    <source>
        <dbReference type="ARBA" id="ARBA00023136"/>
    </source>
</evidence>
<dbReference type="EMBL" id="JBGEHV010000004">
    <property type="protein sequence ID" value="MEY8038476.1"/>
    <property type="molecule type" value="Genomic_DNA"/>
</dbReference>
<dbReference type="PANTHER" id="PTHR43077:SF5">
    <property type="entry name" value="PHAGE INFECTION PROTEIN"/>
    <property type="match status" value="1"/>
</dbReference>
<evidence type="ECO:0000256" key="5">
    <source>
        <dbReference type="SAM" id="MobiDB-lite"/>
    </source>
</evidence>
<feature type="transmembrane region" description="Helical" evidence="6">
    <location>
        <begin position="533"/>
        <end position="558"/>
    </location>
</feature>
<comment type="caution">
    <text evidence="8">The sequence shown here is derived from an EMBL/GenBank/DDBJ whole genome shotgun (WGS) entry which is preliminary data.</text>
</comment>
<gene>
    <name evidence="8" type="ORF">AB8O55_03635</name>
</gene>
<evidence type="ECO:0000313" key="8">
    <source>
        <dbReference type="EMBL" id="MEY8038476.1"/>
    </source>
</evidence>
<dbReference type="InterPro" id="IPR051328">
    <property type="entry name" value="T7SS_ABC-Transporter"/>
</dbReference>
<protein>
    <submittedName>
        <fullName evidence="8">YhgE/Pip domain-containing protein</fullName>
    </submittedName>
</protein>
<dbReference type="Proteomes" id="UP001564626">
    <property type="component" value="Unassembled WGS sequence"/>
</dbReference>
<dbReference type="NCBIfam" id="TIGR03062">
    <property type="entry name" value="pip_yhgE_Cterm"/>
    <property type="match status" value="1"/>
</dbReference>
<evidence type="ECO:0000256" key="2">
    <source>
        <dbReference type="ARBA" id="ARBA00022692"/>
    </source>
</evidence>
<name>A0ABV4CBI8_9PSEU</name>
<evidence type="ECO:0000313" key="9">
    <source>
        <dbReference type="Proteomes" id="UP001564626"/>
    </source>
</evidence>
<organism evidence="8 9">
    <name type="scientific">Saccharopolyspora cebuensis</name>
    <dbReference type="NCBI Taxonomy" id="418759"/>
    <lineage>
        <taxon>Bacteria</taxon>
        <taxon>Bacillati</taxon>
        <taxon>Actinomycetota</taxon>
        <taxon>Actinomycetes</taxon>
        <taxon>Pseudonocardiales</taxon>
        <taxon>Pseudonocardiaceae</taxon>
        <taxon>Saccharopolyspora</taxon>
    </lineage>
</organism>
<dbReference type="InterPro" id="IPR017501">
    <property type="entry name" value="Phage_infect_YhgE_C"/>
</dbReference>
<feature type="transmembrane region" description="Helical" evidence="6">
    <location>
        <begin position="564"/>
        <end position="587"/>
    </location>
</feature>
<dbReference type="SUPFAM" id="SSF58104">
    <property type="entry name" value="Methyl-accepting chemotaxis protein (MCP) signaling domain"/>
    <property type="match status" value="1"/>
</dbReference>
<feature type="transmembrane region" description="Helical" evidence="6">
    <location>
        <begin position="649"/>
        <end position="671"/>
    </location>
</feature>
<reference evidence="8 9" key="1">
    <citation type="submission" date="2024-08" db="EMBL/GenBank/DDBJ databases">
        <title>Genome mining of Saccharopolyspora cebuensis PGLac3 from Nigerian medicinal plant.</title>
        <authorList>
            <person name="Ezeobiora C.E."/>
            <person name="Igbokwe N.H."/>
            <person name="Amin D.H."/>
            <person name="Mendie U.E."/>
        </authorList>
    </citation>
    <scope>NUCLEOTIDE SEQUENCE [LARGE SCALE GENOMIC DNA]</scope>
    <source>
        <strain evidence="8 9">PGLac3</strain>
    </source>
</reference>
<keyword evidence="4 6" id="KW-0472">Membrane</keyword>
<evidence type="ECO:0000256" key="6">
    <source>
        <dbReference type="SAM" id="Phobius"/>
    </source>
</evidence>
<dbReference type="PANTHER" id="PTHR43077">
    <property type="entry name" value="TRANSPORT PERMEASE YVFS-RELATED"/>
    <property type="match status" value="1"/>
</dbReference>
<keyword evidence="3 6" id="KW-1133">Transmembrane helix</keyword>
<evidence type="ECO:0000256" key="1">
    <source>
        <dbReference type="ARBA" id="ARBA00004141"/>
    </source>
</evidence>
<sequence>MTSIRLAITELRRLTSGKLPKLALVAVTLVPLLYGAMYLYANSDPYGRLDSVPAAVVIADRGAQREDGSRLHAGQDVHDELVGSGSFDWHRTGEAEAERGVATGEYTFALVVPPDFSAALLSPGDFEPKQARLRLITNDTNNYLVGTIAETVAAEVRTGVAADAGSEAAERFLLGFSTVHDKTVEAADGAGRLADGATRLRDGLDEAGRGAGELADGAGTLLDGQTRLAAGADRLAEGTGELADGGTALHGGLQQLQDATAPLPERTAALADGAEQVAAGNDRLADRAEVLSGASQDLVDDLDATTERIAGQLRQAGVGEEVVGGITERLDRLGSPLTDANDRVQSQVGQLRTLADGAQRVAEGNRALAEATPRLAGAVDQLTAGAGELERGSGELDAGAGELADGQQQALAGTRELADGAARLDDGTAALADGSRDLADGAGTLATELGRGAGDIPNPDDPTRRATADTIGDPVAIDTDAQVEAGTYGAGLAPFFLGLALWVGGFVLFLLMRPLSARALAAGVAPWRVALGGWLPAGVLGLAQAVLLHVVVVHAVGIQPARPWATLGFLVLTSFAFTAVVHALNAAFGPKGKFIALVVLILQLVTAGGTFPWQTIPEPLHPLHQVLPLSYVVDGLRHLIYGGPATGSVVAVGVLLSYFAAGLVLSTVAAWRQRVWTPARLRPELAL</sequence>
<proteinExistence type="predicted"/>
<dbReference type="RefSeq" id="WP_345367933.1">
    <property type="nucleotide sequence ID" value="NZ_BAABII010000020.1"/>
</dbReference>
<dbReference type="Pfam" id="PF12698">
    <property type="entry name" value="ABC2_membrane_3"/>
    <property type="match status" value="1"/>
</dbReference>
<dbReference type="InterPro" id="IPR013525">
    <property type="entry name" value="ABC2_TM"/>
</dbReference>
<accession>A0ABV4CBI8</accession>
<keyword evidence="2 6" id="KW-0812">Transmembrane</keyword>
<evidence type="ECO:0000259" key="7">
    <source>
        <dbReference type="Pfam" id="PF12698"/>
    </source>
</evidence>
<dbReference type="NCBIfam" id="TIGR03057">
    <property type="entry name" value="xxxLxxG_by_4"/>
    <property type="match status" value="3"/>
</dbReference>
<dbReference type="Gene3D" id="1.10.287.950">
    <property type="entry name" value="Methyl-accepting chemotaxis protein"/>
    <property type="match status" value="1"/>
</dbReference>
<evidence type="ECO:0000256" key="3">
    <source>
        <dbReference type="ARBA" id="ARBA00022989"/>
    </source>
</evidence>